<dbReference type="GO" id="GO:0000978">
    <property type="term" value="F:RNA polymerase II cis-regulatory region sequence-specific DNA binding"/>
    <property type="evidence" value="ECO:0007669"/>
    <property type="project" value="TreeGrafter"/>
</dbReference>
<feature type="compositionally biased region" description="Polar residues" evidence="6">
    <location>
        <begin position="1702"/>
        <end position="1715"/>
    </location>
</feature>
<organism evidence="8 9">
    <name type="scientific">Holothuria leucospilota</name>
    <name type="common">Black long sea cucumber</name>
    <name type="synonym">Mertensiothuria leucospilota</name>
    <dbReference type="NCBI Taxonomy" id="206669"/>
    <lineage>
        <taxon>Eukaryota</taxon>
        <taxon>Metazoa</taxon>
        <taxon>Echinodermata</taxon>
        <taxon>Eleutherozoa</taxon>
        <taxon>Echinozoa</taxon>
        <taxon>Holothuroidea</taxon>
        <taxon>Aspidochirotacea</taxon>
        <taxon>Aspidochirotida</taxon>
        <taxon>Holothuriidae</taxon>
        <taxon>Holothuria</taxon>
    </lineage>
</organism>
<feature type="region of interest" description="Disordered" evidence="6">
    <location>
        <begin position="1549"/>
        <end position="1569"/>
    </location>
</feature>
<feature type="domain" description="C2H2-type" evidence="7">
    <location>
        <begin position="693"/>
        <end position="716"/>
    </location>
</feature>
<feature type="domain" description="C2H2-type" evidence="7">
    <location>
        <begin position="665"/>
        <end position="692"/>
    </location>
</feature>
<keyword evidence="3 5" id="KW-0863">Zinc-finger</keyword>
<feature type="domain" description="C2H2-type" evidence="7">
    <location>
        <begin position="162"/>
        <end position="189"/>
    </location>
</feature>
<evidence type="ECO:0000256" key="6">
    <source>
        <dbReference type="SAM" id="MobiDB-lite"/>
    </source>
</evidence>
<feature type="domain" description="C2H2-type" evidence="7">
    <location>
        <begin position="190"/>
        <end position="217"/>
    </location>
</feature>
<evidence type="ECO:0000259" key="7">
    <source>
        <dbReference type="PROSITE" id="PS50157"/>
    </source>
</evidence>
<feature type="region of interest" description="Disordered" evidence="6">
    <location>
        <begin position="1053"/>
        <end position="1075"/>
    </location>
</feature>
<evidence type="ECO:0000256" key="4">
    <source>
        <dbReference type="ARBA" id="ARBA00022833"/>
    </source>
</evidence>
<sequence length="1762" mass="196566">MVDAIHEVHNSQNSPSEQYATTVVTETEDVVELPRDDDNTVLKADEEPLADLPHPVNEDCEKFWDQHEVPEEMAECVKQENEDTEGGAMNLSPSKTDADFETDATGDAIKMEPSDNETEVKTKRRRPMETPEVFMCQLCHISFENPRDLTVHIRGHNEASSHTCNICSKKLSSASSLDRHMLIHSGERPFQCPMCEMSFTTNGNMNRHLRTHEKGQKDDLLQSKCDKTQGLLPGSEGNDFLTSSQCSPSKRPKLGSKQHFLSGNVKSQGGGLSADDDITCPVCHKTFICRFGLETHMTFHPDMKLTCVFCNVSFRSQRGLRMHLYKVHKEDNLTGDSVLYRSPESSPWKTITGIDGVCFAEFSTKKFPHIAQVWCEENSPSVKGDERSHVCLECKKVFPCMEALNLHQSSTHGDKRRGLIPAVKENAVSAKYKRKLKDHILSQDSRNTFNLGKSSPKDNFMNALSLQPTRAECEDTFHRNGSPILNGILSYESKSAQMSSKLGKCARQRVVNTEGLWKGFPVLDDMSPSKEGRSGRPQPQSFSPLKAEMATGAPKKPFVETDKSFVDLHEGNKGVGPLSRRQESEPISADVGVGMLTPAEFATANSHVDMDELERERALTEGSDLWNDRSCTKKCSHTCKFCGKAFPFRSTLKVHVRSHMGLTPYKCMLCDYSSADKSTLVRHMRTHSGERPYSCKLCGFPFTTKANCERHVRKRHGKISKLDIDVNIQHHPLQRLPEQGQFSSPDTICRVCNRDFKFFRDLQNHMRIHEKSPNKLYACVKCNMNFAKKNQCVRHMLRKHRHLSSSEIQQHVQSLSEKEDKAKEGKISGKHFKEDGLSTFKDLPFSSQANLSGLPRPVPVYVNTGYQVFPADVQDEPLDLSLPKSRSTPPVLSPNKPSSSRHFPQFGSSATVIPFSRENVTFNMDGASRYKEPYKKFYSPLLDALVCPHCLRLFKKGSRLKTHIRSHTKERPFRCSMCSAAFTQSSSLDEHMIRRHYEEEDPGMEQNEIKYGITPMQIKLKHRDQTTSSILKNCLQSKDSQDKKSVMEGACTVGGKIGRSTGTPPNGPSSDSSIELSSVSKMIAATNSNNFQQYMPSQIIRQTVGDPQSYQRSLKLAESPTDLSMSEDNVFSHEGNLVIAENQESVDVASEGDSRENGEDYDTEELLKMSRSSKLESRQTCPYCQRKFPWVSSLRRHLITHTGLKPYECPHCGATFSTKSNCERHINRRHQGQKNGEEELEMVQKDPFKCKECNEAAFSTRRKLQRHYREEHPMVSFPQEYMDAPDVIVNNKDLIEKIQQGYDPVLSPSVSGIIPEGTKKRNQLFFGSHSSAIKQEPVDHHLAEKSCKDISSVGTSNMLYEQKADRFLSTQEVECVPSEREDASPFLLKDAEPKSIVIKQEAQLSPHPSSVSAVENSSDLMSAESFSDQAISEDDNGENSEDDSQVSGSEDQSNSSLVMIPSSSPSLVVPQVTLTTKKGKKGARFNCDQCCKRFKTAQTLLRHLKVHQLEHPFKCTECTATFTTKFNCQRHIMKLHGKSKEEVMNITGTGKGTSSKIMNNSSVNKTSPKKIKVNPNSPLLVYSHVNATNIGLGRSVVKVSPKQRKTPIGSLPGKKNLKGKIKNLLPSVQYYDRLEAKSPSFVDGARVSNMTSFQSQAEEEGHGAAVIAGREGDVSNVGDGDSINWKYRYNDTSSPGLEGVAATSSEGMPNESIENSGAGMLGEGSVSNSDIIKDLLGIPDSSTMDQLLESADSAAKILGVQS</sequence>
<feature type="domain" description="C2H2-type" evidence="7">
    <location>
        <begin position="305"/>
        <end position="333"/>
    </location>
</feature>
<evidence type="ECO:0000313" key="9">
    <source>
        <dbReference type="Proteomes" id="UP001152320"/>
    </source>
</evidence>
<dbReference type="InterPro" id="IPR036236">
    <property type="entry name" value="Znf_C2H2_sf"/>
</dbReference>
<dbReference type="GO" id="GO:0005634">
    <property type="term" value="C:nucleus"/>
    <property type="evidence" value="ECO:0007669"/>
    <property type="project" value="TreeGrafter"/>
</dbReference>
<dbReference type="FunFam" id="3.30.160.60:FF:000682">
    <property type="entry name" value="ras-responsive element-binding protein 1 isoform X1"/>
    <property type="match status" value="1"/>
</dbReference>
<accession>A0A9Q1CAM1</accession>
<dbReference type="FunFam" id="3.30.160.60:FF:000110">
    <property type="entry name" value="Zinc finger protein-like"/>
    <property type="match status" value="1"/>
</dbReference>
<feature type="compositionally biased region" description="Polar residues" evidence="6">
    <location>
        <begin position="1549"/>
        <end position="1566"/>
    </location>
</feature>
<comment type="caution">
    <text evidence="8">The sequence shown here is derived from an EMBL/GenBank/DDBJ whole genome shotgun (WGS) entry which is preliminary data.</text>
</comment>
<dbReference type="Pfam" id="PF00096">
    <property type="entry name" value="zf-C2H2"/>
    <property type="match status" value="6"/>
</dbReference>
<feature type="domain" description="C2H2-type" evidence="7">
    <location>
        <begin position="1179"/>
        <end position="1206"/>
    </location>
</feature>
<keyword evidence="1" id="KW-0479">Metal-binding</keyword>
<reference evidence="8" key="1">
    <citation type="submission" date="2021-10" db="EMBL/GenBank/DDBJ databases">
        <title>Tropical sea cucumber genome reveals ecological adaptation and Cuvierian tubules defense mechanism.</title>
        <authorList>
            <person name="Chen T."/>
        </authorList>
    </citation>
    <scope>NUCLEOTIDE SEQUENCE</scope>
    <source>
        <strain evidence="8">Nanhai2018</strain>
        <tissue evidence="8">Muscle</tissue>
    </source>
</reference>
<keyword evidence="4" id="KW-0862">Zinc</keyword>
<feature type="domain" description="C2H2-type" evidence="7">
    <location>
        <begin position="134"/>
        <end position="161"/>
    </location>
</feature>
<dbReference type="PANTHER" id="PTHR46451:SF1">
    <property type="entry name" value="RAS-RESPONSIVE ELEMENT-BINDING PROTEIN 1"/>
    <property type="match status" value="1"/>
</dbReference>
<keyword evidence="2" id="KW-0677">Repeat</keyword>
<evidence type="ECO:0000256" key="5">
    <source>
        <dbReference type="PROSITE-ProRule" id="PRU00042"/>
    </source>
</evidence>
<feature type="region of interest" description="Disordered" evidence="6">
    <location>
        <begin position="1428"/>
        <end position="1462"/>
    </location>
</feature>
<dbReference type="FunFam" id="3.30.160.60:FF:000100">
    <property type="entry name" value="Zinc finger 45-like"/>
    <property type="match status" value="1"/>
</dbReference>
<dbReference type="InterPro" id="IPR013087">
    <property type="entry name" value="Znf_C2H2_type"/>
</dbReference>
<feature type="domain" description="C2H2-type" evidence="7">
    <location>
        <begin position="945"/>
        <end position="972"/>
    </location>
</feature>
<dbReference type="FunFam" id="3.30.160.60:FF:000448">
    <property type="entry name" value="RE1-silencing transcription factor A"/>
    <property type="match status" value="1"/>
</dbReference>
<keyword evidence="9" id="KW-1185">Reference proteome</keyword>
<feature type="domain" description="C2H2-type" evidence="7">
    <location>
        <begin position="973"/>
        <end position="1001"/>
    </location>
</feature>
<dbReference type="PROSITE" id="PS00028">
    <property type="entry name" value="ZINC_FINGER_C2H2_1"/>
    <property type="match status" value="16"/>
</dbReference>
<dbReference type="GO" id="GO:0001228">
    <property type="term" value="F:DNA-binding transcription activator activity, RNA polymerase II-specific"/>
    <property type="evidence" value="ECO:0007669"/>
    <property type="project" value="TreeGrafter"/>
</dbReference>
<dbReference type="PANTHER" id="PTHR46451">
    <property type="entry name" value="RAS-RESPONSIVE ELEMENT-BINDING PROTEIN 1"/>
    <property type="match status" value="1"/>
</dbReference>
<feature type="domain" description="C2H2-type" evidence="7">
    <location>
        <begin position="1207"/>
        <end position="1235"/>
    </location>
</feature>
<dbReference type="Proteomes" id="UP001152320">
    <property type="component" value="Chromosome 5"/>
</dbReference>
<feature type="domain" description="C2H2-type" evidence="7">
    <location>
        <begin position="389"/>
        <end position="417"/>
    </location>
</feature>
<feature type="region of interest" description="Disordered" evidence="6">
    <location>
        <begin position="879"/>
        <end position="903"/>
    </location>
</feature>
<dbReference type="Pfam" id="PF13912">
    <property type="entry name" value="zf-C2H2_6"/>
    <property type="match status" value="1"/>
</dbReference>
<dbReference type="FunFam" id="3.30.160.60:FF:001788">
    <property type="entry name" value="ras-responsive element-binding protein 1"/>
    <property type="match status" value="1"/>
</dbReference>
<feature type="domain" description="C2H2-type" evidence="7">
    <location>
        <begin position="1485"/>
        <end position="1512"/>
    </location>
</feature>
<proteinExistence type="predicted"/>
<feature type="compositionally biased region" description="Acidic residues" evidence="6">
    <location>
        <begin position="1431"/>
        <end position="1444"/>
    </location>
</feature>
<dbReference type="PROSITE" id="PS50157">
    <property type="entry name" value="ZINC_FINGER_C2H2_2"/>
    <property type="match status" value="16"/>
</dbReference>
<dbReference type="Gene3D" id="3.30.160.60">
    <property type="entry name" value="Classic Zinc Finger"/>
    <property type="match status" value="12"/>
</dbReference>
<feature type="domain" description="C2H2-type" evidence="7">
    <location>
        <begin position="747"/>
        <end position="774"/>
    </location>
</feature>
<dbReference type="SMART" id="SM00355">
    <property type="entry name" value="ZnF_C2H2"/>
    <property type="match status" value="18"/>
</dbReference>
<name>A0A9Q1CAM1_HOLLE</name>
<dbReference type="InterPro" id="IPR052795">
    <property type="entry name" value="RREB1"/>
</dbReference>
<dbReference type="OrthoDB" id="3069995at2759"/>
<feature type="compositionally biased region" description="Polar residues" evidence="6">
    <location>
        <begin position="884"/>
        <end position="903"/>
    </location>
</feature>
<feature type="domain" description="C2H2-type" evidence="7">
    <location>
        <begin position="1513"/>
        <end position="1541"/>
    </location>
</feature>
<feature type="region of interest" description="Disordered" evidence="6">
    <location>
        <begin position="1700"/>
        <end position="1724"/>
    </location>
</feature>
<evidence type="ECO:0000256" key="1">
    <source>
        <dbReference type="ARBA" id="ARBA00022723"/>
    </source>
</evidence>
<evidence type="ECO:0000256" key="3">
    <source>
        <dbReference type="ARBA" id="ARBA00022771"/>
    </source>
</evidence>
<evidence type="ECO:0000256" key="2">
    <source>
        <dbReference type="ARBA" id="ARBA00022737"/>
    </source>
</evidence>
<protein>
    <submittedName>
        <fullName evidence="8">Ras-responsive element-binding protein 1</fullName>
    </submittedName>
</protein>
<feature type="region of interest" description="Disordered" evidence="6">
    <location>
        <begin position="1"/>
        <end position="20"/>
    </location>
</feature>
<dbReference type="SUPFAM" id="SSF57667">
    <property type="entry name" value="beta-beta-alpha zinc fingers"/>
    <property type="match status" value="9"/>
</dbReference>
<feature type="region of interest" description="Disordered" evidence="6">
    <location>
        <begin position="522"/>
        <end position="544"/>
    </location>
</feature>
<feature type="domain" description="C2H2-type" evidence="7">
    <location>
        <begin position="278"/>
        <end position="305"/>
    </location>
</feature>
<dbReference type="EMBL" id="JAIZAY010000005">
    <property type="protein sequence ID" value="KAJ8041195.1"/>
    <property type="molecule type" value="Genomic_DNA"/>
</dbReference>
<dbReference type="GO" id="GO:0008270">
    <property type="term" value="F:zinc ion binding"/>
    <property type="evidence" value="ECO:0007669"/>
    <property type="project" value="UniProtKB-KW"/>
</dbReference>
<feature type="compositionally biased region" description="Polar residues" evidence="6">
    <location>
        <begin position="10"/>
        <end position="20"/>
    </location>
</feature>
<feature type="region of interest" description="Disordered" evidence="6">
    <location>
        <begin position="229"/>
        <end position="258"/>
    </location>
</feature>
<feature type="compositionally biased region" description="Low complexity" evidence="6">
    <location>
        <begin position="1453"/>
        <end position="1462"/>
    </location>
</feature>
<gene>
    <name evidence="8" type="ORF">HOLleu_11938</name>
</gene>
<dbReference type="Pfam" id="PF13909">
    <property type="entry name" value="zf-H2C2_5"/>
    <property type="match status" value="1"/>
</dbReference>
<feature type="domain" description="C2H2-type" evidence="7">
    <location>
        <begin position="637"/>
        <end position="664"/>
    </location>
</feature>
<evidence type="ECO:0000313" key="8">
    <source>
        <dbReference type="EMBL" id="KAJ8041195.1"/>
    </source>
</evidence>